<dbReference type="Proteomes" id="UP000680750">
    <property type="component" value="Chromosome"/>
</dbReference>
<keyword evidence="11 12" id="KW-0804">Transcription</keyword>
<evidence type="ECO:0000256" key="3">
    <source>
        <dbReference type="ARBA" id="ARBA00022679"/>
    </source>
</evidence>
<keyword evidence="7 12" id="KW-0863">Zinc-finger</keyword>
<evidence type="ECO:0000256" key="5">
    <source>
        <dbReference type="ARBA" id="ARBA00022705"/>
    </source>
</evidence>
<dbReference type="EC" id="2.7.7.101" evidence="12"/>
<keyword evidence="10 12" id="KW-0238">DNA-binding</keyword>
<organism evidence="16 17">
    <name type="scientific">Actinocatenispora sera</name>
    <dbReference type="NCBI Taxonomy" id="390989"/>
    <lineage>
        <taxon>Bacteria</taxon>
        <taxon>Bacillati</taxon>
        <taxon>Actinomycetota</taxon>
        <taxon>Actinomycetes</taxon>
        <taxon>Micromonosporales</taxon>
        <taxon>Micromonosporaceae</taxon>
        <taxon>Actinocatenispora</taxon>
    </lineage>
</organism>
<gene>
    <name evidence="12 16" type="primary">dnaG</name>
    <name evidence="16" type="ORF">Asera_34610</name>
</gene>
<dbReference type="SUPFAM" id="SSF56731">
    <property type="entry name" value="DNA primase core"/>
    <property type="match status" value="1"/>
</dbReference>
<evidence type="ECO:0000256" key="6">
    <source>
        <dbReference type="ARBA" id="ARBA00022723"/>
    </source>
</evidence>
<reference evidence="16" key="1">
    <citation type="submission" date="2020-08" db="EMBL/GenBank/DDBJ databases">
        <title>Whole genome shotgun sequence of Actinocatenispora sera NBRC 101916.</title>
        <authorList>
            <person name="Komaki H."/>
            <person name="Tamura T."/>
        </authorList>
    </citation>
    <scope>NUCLEOTIDE SEQUENCE</scope>
    <source>
        <strain evidence="16">NBRC 101916</strain>
    </source>
</reference>
<dbReference type="SMART" id="SM00493">
    <property type="entry name" value="TOPRIM"/>
    <property type="match status" value="1"/>
</dbReference>
<dbReference type="InterPro" id="IPR006171">
    <property type="entry name" value="TOPRIM_dom"/>
</dbReference>
<dbReference type="GO" id="GO:0005737">
    <property type="term" value="C:cytoplasm"/>
    <property type="evidence" value="ECO:0007669"/>
    <property type="project" value="TreeGrafter"/>
</dbReference>
<dbReference type="CDD" id="cd03364">
    <property type="entry name" value="TOPRIM_DnaG_primases"/>
    <property type="match status" value="1"/>
</dbReference>
<evidence type="ECO:0000256" key="12">
    <source>
        <dbReference type="HAMAP-Rule" id="MF_00974"/>
    </source>
</evidence>
<keyword evidence="6 12" id="KW-0479">Metal-binding</keyword>
<dbReference type="KEGG" id="aser:Asera_34610"/>
<evidence type="ECO:0000256" key="7">
    <source>
        <dbReference type="ARBA" id="ARBA00022771"/>
    </source>
</evidence>
<keyword evidence="1 12" id="KW-0240">DNA-directed RNA polymerase</keyword>
<keyword evidence="17" id="KW-1185">Reference proteome</keyword>
<dbReference type="SMART" id="SM00400">
    <property type="entry name" value="ZnF_CHCC"/>
    <property type="match status" value="1"/>
</dbReference>
<evidence type="ECO:0000256" key="13">
    <source>
        <dbReference type="PIRNR" id="PIRNR002811"/>
    </source>
</evidence>
<dbReference type="AlphaFoldDB" id="A0A810L1R7"/>
<keyword evidence="9" id="KW-0460">Magnesium</keyword>
<feature type="domain" description="Toprim" evidence="15">
    <location>
        <begin position="265"/>
        <end position="350"/>
    </location>
</feature>
<dbReference type="GO" id="GO:0008270">
    <property type="term" value="F:zinc ion binding"/>
    <property type="evidence" value="ECO:0007669"/>
    <property type="project" value="UniProtKB-UniRule"/>
</dbReference>
<dbReference type="GO" id="GO:0003899">
    <property type="term" value="F:DNA-directed RNA polymerase activity"/>
    <property type="evidence" value="ECO:0007669"/>
    <property type="project" value="UniProtKB-UniRule"/>
</dbReference>
<keyword evidence="4 12" id="KW-0548">Nucleotidyltransferase</keyword>
<dbReference type="Gene3D" id="3.90.980.10">
    <property type="entry name" value="DNA primase, catalytic core, N-terminal domain"/>
    <property type="match status" value="1"/>
</dbReference>
<accession>A0A810L1R7</accession>
<dbReference type="Pfam" id="PF08275">
    <property type="entry name" value="DNAG_N"/>
    <property type="match status" value="1"/>
</dbReference>
<comment type="subunit">
    <text evidence="12">Monomer. Interacts with DnaB.</text>
</comment>
<evidence type="ECO:0000256" key="10">
    <source>
        <dbReference type="ARBA" id="ARBA00023125"/>
    </source>
</evidence>
<sequence length="622" mass="66599">MAGRIVAADIAAVRERVSIVEVIGGQVTLRPAGGGNLKGLCPFHEEKSPSFNVTPERGVFYCFGCGKGGDAISFLMETDHLTFSESVERLAGMVGITLRYEESGDGSPRRREDTGSRRTLVAAHAEAAAFYAEQLGSAGARTAREFLAQRGFDRDAALRFGCGFAPDSWDALGKHLRAKGYAAKDLITAGLIREARSGNLIDRFRGRLIWPIRDLSGDVIGFGARKLFDHDDGPKYLNTPETPIYKKSHVLYGIDQAKREIAKQNKAVIVEGYTDVMACHLAGVPTAVATCGTAFGDGHISVLRRLLLDSDAGTIVFTFDGDAAGQKAALRAFADDHKFAARSMVAIGADNMDPCELRLAKGDAAVRDLIADSERLINFALRTTVQGYDLDSAEGQAGALRAGARMVADIKQRDLRDRYVGFLARHVGVDTEEARAAVGDALRHGGRRPAAPSRPTRAVAPAVVPNSRRALVEREALKLAVQHPQLAGPLFDAVDATPYGHPVHAAIREAIAAAGGAAAAAGGPTWIEQVRSGCTDLAGQALVTELAVEPLRYDGEPDPRYVSVTLASLQLPVIEQRIKAVKSKLQRTNPVQHKDEYLSLFGEVASLEQHAQALREQATGGL</sequence>
<dbReference type="GO" id="GO:0000428">
    <property type="term" value="C:DNA-directed RNA polymerase complex"/>
    <property type="evidence" value="ECO:0007669"/>
    <property type="project" value="UniProtKB-KW"/>
</dbReference>
<dbReference type="GO" id="GO:0003677">
    <property type="term" value="F:DNA binding"/>
    <property type="evidence" value="ECO:0007669"/>
    <property type="project" value="UniProtKB-KW"/>
</dbReference>
<dbReference type="InterPro" id="IPR034151">
    <property type="entry name" value="TOPRIM_DnaG_bac"/>
</dbReference>
<dbReference type="HAMAP" id="MF_00974">
    <property type="entry name" value="DNA_primase_DnaG"/>
    <property type="match status" value="1"/>
</dbReference>
<dbReference type="PANTHER" id="PTHR30313">
    <property type="entry name" value="DNA PRIMASE"/>
    <property type="match status" value="1"/>
</dbReference>
<evidence type="ECO:0000313" key="16">
    <source>
        <dbReference type="EMBL" id="BCJ29353.1"/>
    </source>
</evidence>
<dbReference type="Pfam" id="PF08278">
    <property type="entry name" value="DnaG_DnaB_bind"/>
    <property type="match status" value="1"/>
</dbReference>
<dbReference type="FunFam" id="3.90.980.10:FF:000001">
    <property type="entry name" value="DNA primase"/>
    <property type="match status" value="1"/>
</dbReference>
<dbReference type="PIRSF" id="PIRSF002811">
    <property type="entry name" value="DnaG"/>
    <property type="match status" value="1"/>
</dbReference>
<dbReference type="OrthoDB" id="9803773at2"/>
<protein>
    <recommendedName>
        <fullName evidence="12 13">DNA primase</fullName>
        <ecNumber evidence="12">2.7.7.101</ecNumber>
    </recommendedName>
</protein>
<evidence type="ECO:0000259" key="15">
    <source>
        <dbReference type="PROSITE" id="PS50880"/>
    </source>
</evidence>
<evidence type="ECO:0000256" key="9">
    <source>
        <dbReference type="ARBA" id="ARBA00022842"/>
    </source>
</evidence>
<dbReference type="Gene3D" id="3.40.1360.10">
    <property type="match status" value="1"/>
</dbReference>
<dbReference type="Pfam" id="PF13662">
    <property type="entry name" value="Toprim_4"/>
    <property type="match status" value="1"/>
</dbReference>
<name>A0A810L1R7_9ACTN</name>
<dbReference type="InterPro" id="IPR036977">
    <property type="entry name" value="DNA_primase_Znf_CHC2"/>
</dbReference>
<evidence type="ECO:0000313" key="17">
    <source>
        <dbReference type="Proteomes" id="UP000680750"/>
    </source>
</evidence>
<comment type="cofactor">
    <cofactor evidence="12 13 14">
        <name>Zn(2+)</name>
        <dbReference type="ChEBI" id="CHEBI:29105"/>
    </cofactor>
    <text evidence="12 13 14">Binds 1 zinc ion per monomer.</text>
</comment>
<evidence type="ECO:0000256" key="1">
    <source>
        <dbReference type="ARBA" id="ARBA00022478"/>
    </source>
</evidence>
<dbReference type="InterPro" id="IPR013173">
    <property type="entry name" value="DNA_primase_DnaG_DnaB-bd_dom"/>
</dbReference>
<dbReference type="GO" id="GO:1990077">
    <property type="term" value="C:primosome complex"/>
    <property type="evidence" value="ECO:0007669"/>
    <property type="project" value="UniProtKB-KW"/>
</dbReference>
<keyword evidence="5 12" id="KW-0235">DNA replication</keyword>
<dbReference type="EMBL" id="AP023354">
    <property type="protein sequence ID" value="BCJ29353.1"/>
    <property type="molecule type" value="Genomic_DNA"/>
</dbReference>
<comment type="function">
    <text evidence="12 13">RNA polymerase that catalyzes the synthesis of short RNA molecules used as primers for DNA polymerase during DNA replication.</text>
</comment>
<dbReference type="SUPFAM" id="SSF57783">
    <property type="entry name" value="Zinc beta-ribbon"/>
    <property type="match status" value="1"/>
</dbReference>
<dbReference type="GO" id="GO:0006269">
    <property type="term" value="P:DNA replication, synthesis of primer"/>
    <property type="evidence" value="ECO:0007669"/>
    <property type="project" value="UniProtKB-UniRule"/>
</dbReference>
<dbReference type="InterPro" id="IPR037068">
    <property type="entry name" value="DNA_primase_core_N_sf"/>
</dbReference>
<dbReference type="InterPro" id="IPR019475">
    <property type="entry name" value="DNA_primase_DnaB-bd"/>
</dbReference>
<evidence type="ECO:0000256" key="4">
    <source>
        <dbReference type="ARBA" id="ARBA00022695"/>
    </source>
</evidence>
<dbReference type="Pfam" id="PF10410">
    <property type="entry name" value="DnaB_bind"/>
    <property type="match status" value="1"/>
</dbReference>
<evidence type="ECO:0000256" key="2">
    <source>
        <dbReference type="ARBA" id="ARBA00022515"/>
    </source>
</evidence>
<dbReference type="InterPro" id="IPR013264">
    <property type="entry name" value="DNAG_N"/>
</dbReference>
<keyword evidence="2 12" id="KW-0639">Primosome</keyword>
<keyword evidence="3 12" id="KW-0808">Transferase</keyword>
<evidence type="ECO:0000256" key="11">
    <source>
        <dbReference type="ARBA" id="ARBA00023163"/>
    </source>
</evidence>
<proteinExistence type="inferred from homology"/>
<dbReference type="InterPro" id="IPR002694">
    <property type="entry name" value="Znf_CHC2"/>
</dbReference>
<keyword evidence="8 12" id="KW-0862">Zinc</keyword>
<dbReference type="PROSITE" id="PS50880">
    <property type="entry name" value="TOPRIM"/>
    <property type="match status" value="1"/>
</dbReference>
<feature type="zinc finger region" description="CHC2-type" evidence="12 14">
    <location>
        <begin position="41"/>
        <end position="65"/>
    </location>
</feature>
<dbReference type="InterPro" id="IPR030846">
    <property type="entry name" value="DnaG_bac"/>
</dbReference>
<comment type="similarity">
    <text evidence="12 13">Belongs to the DnaG primase family.</text>
</comment>
<evidence type="ECO:0000256" key="8">
    <source>
        <dbReference type="ARBA" id="ARBA00022833"/>
    </source>
</evidence>
<dbReference type="NCBIfam" id="TIGR01391">
    <property type="entry name" value="dnaG"/>
    <property type="match status" value="1"/>
</dbReference>
<evidence type="ECO:0000256" key="14">
    <source>
        <dbReference type="PIRSR" id="PIRSR002811-1"/>
    </source>
</evidence>
<dbReference type="Pfam" id="PF01807">
    <property type="entry name" value="Zn_ribbon_DnaG"/>
    <property type="match status" value="1"/>
</dbReference>
<dbReference type="PANTHER" id="PTHR30313:SF2">
    <property type="entry name" value="DNA PRIMASE"/>
    <property type="match status" value="1"/>
</dbReference>
<dbReference type="SMART" id="SM00766">
    <property type="entry name" value="DnaG_DnaB_bind"/>
    <property type="match status" value="1"/>
</dbReference>
<comment type="catalytic activity">
    <reaction evidence="12">
        <text>ssDNA + n NTP = ssDNA/pppN(pN)n-1 hybrid + (n-1) diphosphate.</text>
        <dbReference type="EC" id="2.7.7.101"/>
    </reaction>
</comment>
<dbReference type="InterPro" id="IPR006295">
    <property type="entry name" value="DNA_primase_DnaG"/>
</dbReference>
<dbReference type="InterPro" id="IPR050219">
    <property type="entry name" value="DnaG_primase"/>
</dbReference>
<dbReference type="Gene3D" id="3.90.580.10">
    <property type="entry name" value="Zinc finger, CHC2-type domain"/>
    <property type="match status" value="1"/>
</dbReference>
<dbReference type="FunFam" id="3.90.580.10:FF:000001">
    <property type="entry name" value="DNA primase"/>
    <property type="match status" value="1"/>
</dbReference>
<comment type="domain">
    <text evidence="12">Contains an N-terminal zinc-binding domain, a central core domain that contains the primase activity, and a C-terminal DnaB-binding domain.</text>
</comment>